<dbReference type="Proteomes" id="UP000535937">
    <property type="component" value="Unassembled WGS sequence"/>
</dbReference>
<dbReference type="RefSeq" id="WP_183459879.1">
    <property type="nucleotide sequence ID" value="NZ_JACHWZ010000009.1"/>
</dbReference>
<evidence type="ECO:0008006" key="4">
    <source>
        <dbReference type="Google" id="ProtNLM"/>
    </source>
</evidence>
<dbReference type="EMBL" id="JACHWZ010000009">
    <property type="protein sequence ID" value="MBB3061477.1"/>
    <property type="molecule type" value="Genomic_DNA"/>
</dbReference>
<gene>
    <name evidence="2" type="ORF">FHS09_002310</name>
</gene>
<evidence type="ECO:0000313" key="3">
    <source>
        <dbReference type="Proteomes" id="UP000535937"/>
    </source>
</evidence>
<comment type="caution">
    <text evidence="2">The sequence shown here is derived from an EMBL/GenBank/DDBJ whole genome shotgun (WGS) entry which is preliminary data.</text>
</comment>
<proteinExistence type="predicted"/>
<name>A0A7W4WD01_9GAMM</name>
<protein>
    <recommendedName>
        <fullName evidence="4">DUF4381 domain-containing protein</fullName>
    </recommendedName>
</protein>
<sequence>MQQAQPSPQLSKEAQELLAQLRDIHEPAPVGWWPPAPGWWLLGALILTAVAAAIFFWHRRRKIRARNRYRVEAVRLLQDVAPANPRAVEQINEILKRVAVASFGRPACGNLTGRRWIEFLENSSDSELPAEAREALLEHLYRRPDKNPEWDQKLRDCTVALRDCAIQWVESHQREAAGV</sequence>
<accession>A0A7W4WD01</accession>
<keyword evidence="1" id="KW-0812">Transmembrane</keyword>
<organism evidence="2 3">
    <name type="scientific">Microbulbifer rhizosphaerae</name>
    <dbReference type="NCBI Taxonomy" id="1562603"/>
    <lineage>
        <taxon>Bacteria</taxon>
        <taxon>Pseudomonadati</taxon>
        <taxon>Pseudomonadota</taxon>
        <taxon>Gammaproteobacteria</taxon>
        <taxon>Cellvibrionales</taxon>
        <taxon>Microbulbiferaceae</taxon>
        <taxon>Microbulbifer</taxon>
    </lineage>
</organism>
<dbReference type="AlphaFoldDB" id="A0A7W4WD01"/>
<keyword evidence="1" id="KW-1133">Transmembrane helix</keyword>
<evidence type="ECO:0000256" key="1">
    <source>
        <dbReference type="SAM" id="Phobius"/>
    </source>
</evidence>
<keyword evidence="1" id="KW-0472">Membrane</keyword>
<reference evidence="2 3" key="1">
    <citation type="submission" date="2020-08" db="EMBL/GenBank/DDBJ databases">
        <title>Genomic Encyclopedia of Type Strains, Phase III (KMG-III): the genomes of soil and plant-associated and newly described type strains.</title>
        <authorList>
            <person name="Whitman W."/>
        </authorList>
    </citation>
    <scope>NUCLEOTIDE SEQUENCE [LARGE SCALE GENOMIC DNA]</scope>
    <source>
        <strain evidence="2 3">CECT 8799</strain>
    </source>
</reference>
<evidence type="ECO:0000313" key="2">
    <source>
        <dbReference type="EMBL" id="MBB3061477.1"/>
    </source>
</evidence>
<keyword evidence="3" id="KW-1185">Reference proteome</keyword>
<dbReference type="InterPro" id="IPR025489">
    <property type="entry name" value="DUF4381"/>
</dbReference>
<dbReference type="Pfam" id="PF14316">
    <property type="entry name" value="DUF4381"/>
    <property type="match status" value="1"/>
</dbReference>
<feature type="transmembrane region" description="Helical" evidence="1">
    <location>
        <begin position="39"/>
        <end position="58"/>
    </location>
</feature>